<accession>A0ABT2MF75</accession>
<comment type="caution">
    <text evidence="3">The sequence shown here is derived from an EMBL/GenBank/DDBJ whole genome shotgun (WGS) entry which is preliminary data.</text>
</comment>
<name>A0ABT2MF75_9MYCO</name>
<keyword evidence="4" id="KW-1185">Reference proteome</keyword>
<protein>
    <submittedName>
        <fullName evidence="3">Heme-binding protein</fullName>
    </submittedName>
</protein>
<dbReference type="InterPro" id="IPR038378">
    <property type="entry name" value="MHB_sf"/>
</dbReference>
<evidence type="ECO:0000259" key="2">
    <source>
        <dbReference type="Pfam" id="PF16525"/>
    </source>
</evidence>
<evidence type="ECO:0000313" key="3">
    <source>
        <dbReference type="EMBL" id="MCT7660936.1"/>
    </source>
</evidence>
<feature type="domain" description="Haemophore haem-binding" evidence="2">
    <location>
        <begin position="40"/>
        <end position="116"/>
    </location>
</feature>
<keyword evidence="1" id="KW-0732">Signal</keyword>
<dbReference type="Proteomes" id="UP001206639">
    <property type="component" value="Unassembled WGS sequence"/>
</dbReference>
<evidence type="ECO:0000256" key="1">
    <source>
        <dbReference type="SAM" id="SignalP"/>
    </source>
</evidence>
<organism evidence="3 4">
    <name type="scientific">Mycobacterium deserti</name>
    <dbReference type="NCBI Taxonomy" id="2978347"/>
    <lineage>
        <taxon>Bacteria</taxon>
        <taxon>Bacillati</taxon>
        <taxon>Actinomycetota</taxon>
        <taxon>Actinomycetes</taxon>
        <taxon>Mycobacteriales</taxon>
        <taxon>Mycobacteriaceae</taxon>
        <taxon>Mycobacterium</taxon>
    </lineage>
</organism>
<dbReference type="NCBIfam" id="TIGR04529">
    <property type="entry name" value="MTB_hemophore"/>
    <property type="match status" value="1"/>
</dbReference>
<dbReference type="Gene3D" id="1.20.20.20">
    <property type="entry name" value="Haemophore, haem-binding domain"/>
    <property type="match status" value="1"/>
</dbReference>
<dbReference type="EMBL" id="JAODWD010000005">
    <property type="protein sequence ID" value="MCT7660936.1"/>
    <property type="molecule type" value="Genomic_DNA"/>
</dbReference>
<feature type="chain" id="PRO_5046703319" evidence="1">
    <location>
        <begin position="32"/>
        <end position="121"/>
    </location>
</feature>
<gene>
    <name evidence="3" type="ORF">N4S67_21255</name>
</gene>
<dbReference type="RefSeq" id="WP_260994997.1">
    <property type="nucleotide sequence ID" value="NZ_JAODWD010000005.1"/>
</dbReference>
<reference evidence="4" key="1">
    <citation type="submission" date="2023-07" db="EMBL/GenBank/DDBJ databases">
        <authorList>
            <person name="Deng Y."/>
            <person name="Zhang Y.-Q."/>
        </authorList>
    </citation>
    <scope>NUCLEOTIDE SEQUENCE [LARGE SCALE GENOMIC DNA]</scope>
    <source>
        <strain evidence="4">CPCC 205710</strain>
    </source>
</reference>
<feature type="signal peptide" evidence="1">
    <location>
        <begin position="1"/>
        <end position="31"/>
    </location>
</feature>
<dbReference type="Pfam" id="PF16525">
    <property type="entry name" value="MHB"/>
    <property type="match status" value="1"/>
</dbReference>
<evidence type="ECO:0000313" key="4">
    <source>
        <dbReference type="Proteomes" id="UP001206639"/>
    </source>
</evidence>
<sequence length="121" mass="12549">MPNVTTRHLSMTLLAGVAAVAALCAAPLANATGDPAVDPPHCTTADLQGVQAGVDASASAYLFTHPDLNGFMSTLGDLSREQVATRVDGYMATHPQEDAEMNGIRQPLVDMKNRCGTAVSP</sequence>
<dbReference type="InterPro" id="IPR032407">
    <property type="entry name" value="MHB"/>
</dbReference>
<proteinExistence type="predicted"/>